<dbReference type="EMBL" id="CP015163">
    <property type="protein sequence ID" value="AXB41439.1"/>
    <property type="molecule type" value="Genomic_DNA"/>
</dbReference>
<organism evidence="3 4">
    <name type="scientific">Amycolatopsis albispora</name>
    <dbReference type="NCBI Taxonomy" id="1804986"/>
    <lineage>
        <taxon>Bacteria</taxon>
        <taxon>Bacillati</taxon>
        <taxon>Actinomycetota</taxon>
        <taxon>Actinomycetes</taxon>
        <taxon>Pseudonocardiales</taxon>
        <taxon>Pseudonocardiaceae</taxon>
        <taxon>Amycolatopsis</taxon>
    </lineage>
</organism>
<dbReference type="InterPro" id="IPR014729">
    <property type="entry name" value="Rossmann-like_a/b/a_fold"/>
</dbReference>
<evidence type="ECO:0000313" key="3">
    <source>
        <dbReference type="EMBL" id="AXB41439.1"/>
    </source>
</evidence>
<accession>A0A344L065</accession>
<dbReference type="InterPro" id="IPR006016">
    <property type="entry name" value="UspA"/>
</dbReference>
<sequence length="300" mass="31309">MTIPVGSILAGFDGSNGSRRAVEWAAEEAVRRRGTLLIAQCFVSAPPVMQGWTSADEVEGTRIREQAEYQLDEMADHCGKSHPELAVDTVLPEGRAGVALPALAEEAGASLIVVGSSGLSALPRALLGSTAAELVRTAVQPGVVVRGEEPAAADAPVVVGVDGSAVSDRAVEFAFEFAAGHGLPLLAVHAWTDWQAGLLASAPMAPVGRERQDTQAEAAVRAHLDKFAARFPEVRSEVRFVAEHPAQILTELAEHARLLVVGSHGRGAVGRVFLGSVSHAVLYHAPCPVAVLRDTGEGHA</sequence>
<dbReference type="PRINTS" id="PR01438">
    <property type="entry name" value="UNVRSLSTRESS"/>
</dbReference>
<proteinExistence type="inferred from homology"/>
<gene>
    <name evidence="3" type="ORF">A4R43_01950</name>
</gene>
<dbReference type="RefSeq" id="WP_113690695.1">
    <property type="nucleotide sequence ID" value="NZ_CP015163.1"/>
</dbReference>
<evidence type="ECO:0000256" key="1">
    <source>
        <dbReference type="ARBA" id="ARBA00008791"/>
    </source>
</evidence>
<dbReference type="KEGG" id="aab:A4R43_01950"/>
<comment type="similarity">
    <text evidence="1">Belongs to the universal stress protein A family.</text>
</comment>
<dbReference type="InterPro" id="IPR006015">
    <property type="entry name" value="Universal_stress_UspA"/>
</dbReference>
<dbReference type="AlphaFoldDB" id="A0A344L065"/>
<dbReference type="Proteomes" id="UP000250434">
    <property type="component" value="Chromosome"/>
</dbReference>
<protein>
    <recommendedName>
        <fullName evidence="2">UspA domain-containing protein</fullName>
    </recommendedName>
</protein>
<dbReference type="PANTHER" id="PTHR31964:SF113">
    <property type="entry name" value="USPA DOMAIN-CONTAINING PROTEIN"/>
    <property type="match status" value="1"/>
</dbReference>
<feature type="domain" description="UspA" evidence="2">
    <location>
        <begin position="157"/>
        <end position="293"/>
    </location>
</feature>
<keyword evidence="4" id="KW-1185">Reference proteome</keyword>
<dbReference type="OrthoDB" id="3404132at2"/>
<dbReference type="Gene3D" id="3.40.50.620">
    <property type="entry name" value="HUPs"/>
    <property type="match status" value="2"/>
</dbReference>
<feature type="domain" description="UspA" evidence="2">
    <location>
        <begin position="7"/>
        <end position="146"/>
    </location>
</feature>
<name>A0A344L065_9PSEU</name>
<evidence type="ECO:0000313" key="4">
    <source>
        <dbReference type="Proteomes" id="UP000250434"/>
    </source>
</evidence>
<dbReference type="PANTHER" id="PTHR31964">
    <property type="entry name" value="ADENINE NUCLEOTIDE ALPHA HYDROLASES-LIKE SUPERFAMILY PROTEIN"/>
    <property type="match status" value="1"/>
</dbReference>
<dbReference type="SUPFAM" id="SSF52402">
    <property type="entry name" value="Adenine nucleotide alpha hydrolases-like"/>
    <property type="match status" value="2"/>
</dbReference>
<reference evidence="3 4" key="1">
    <citation type="submission" date="2016-04" db="EMBL/GenBank/DDBJ databases">
        <title>Complete genome sequence and analysis of deep-sea sediment isolate, Amycolatopsis sp. WP1.</title>
        <authorList>
            <person name="Wang H."/>
            <person name="Chen S."/>
            <person name="Wu Q."/>
        </authorList>
    </citation>
    <scope>NUCLEOTIDE SEQUENCE [LARGE SCALE GENOMIC DNA]</scope>
    <source>
        <strain evidence="3 4">WP1</strain>
    </source>
</reference>
<evidence type="ECO:0000259" key="2">
    <source>
        <dbReference type="Pfam" id="PF00582"/>
    </source>
</evidence>
<dbReference type="Pfam" id="PF00582">
    <property type="entry name" value="Usp"/>
    <property type="match status" value="2"/>
</dbReference>
<dbReference type="CDD" id="cd00293">
    <property type="entry name" value="USP-like"/>
    <property type="match status" value="1"/>
</dbReference>